<reference evidence="1" key="1">
    <citation type="submission" date="2018-02" db="EMBL/GenBank/DDBJ databases">
        <title>Rhizophora mucronata_Transcriptome.</title>
        <authorList>
            <person name="Meera S.P."/>
            <person name="Sreeshan A."/>
            <person name="Augustine A."/>
        </authorList>
    </citation>
    <scope>NUCLEOTIDE SEQUENCE</scope>
    <source>
        <tissue evidence="1">Leaf</tissue>
    </source>
</reference>
<sequence>MACLASVWFYYTPLSAPNLPRKRKEVKATLSTPATTTTATNLHAICNSNKDEFGVNHRYCGYQISHLDKFSELGSRCMNVSPCSHNITGYWVGPDTDDGWGYVQAFVNHIT</sequence>
<protein>
    <submittedName>
        <fullName evidence="1">Uncharacterized protein</fullName>
    </submittedName>
</protein>
<name>A0A2P2J7P8_RHIMU</name>
<evidence type="ECO:0000313" key="1">
    <source>
        <dbReference type="EMBL" id="MBW89506.1"/>
    </source>
</evidence>
<organism evidence="1">
    <name type="scientific">Rhizophora mucronata</name>
    <name type="common">Asiatic mangrove</name>
    <dbReference type="NCBI Taxonomy" id="61149"/>
    <lineage>
        <taxon>Eukaryota</taxon>
        <taxon>Viridiplantae</taxon>
        <taxon>Streptophyta</taxon>
        <taxon>Embryophyta</taxon>
        <taxon>Tracheophyta</taxon>
        <taxon>Spermatophyta</taxon>
        <taxon>Magnoliopsida</taxon>
        <taxon>eudicotyledons</taxon>
        <taxon>Gunneridae</taxon>
        <taxon>Pentapetalae</taxon>
        <taxon>rosids</taxon>
        <taxon>fabids</taxon>
        <taxon>Malpighiales</taxon>
        <taxon>Rhizophoraceae</taxon>
        <taxon>Rhizophora</taxon>
    </lineage>
</organism>
<proteinExistence type="predicted"/>
<dbReference type="AlphaFoldDB" id="A0A2P2J7P8"/>
<dbReference type="EMBL" id="GGEC01009023">
    <property type="protein sequence ID" value="MBW89506.1"/>
    <property type="molecule type" value="Transcribed_RNA"/>
</dbReference>
<accession>A0A2P2J7P8</accession>